<protein>
    <submittedName>
        <fullName evidence="3">F420-dependent oxidoreductase, MSMEG_4879 family</fullName>
    </submittedName>
</protein>
<sequence length="321" mass="34023">MRIGTMIGSDRDRPARDRAANLAADARQAEELGFTSMWVPQVPGYFDALTAVTLMGQATSRIELGTAVVPIQTRHPVAMAQQVLSTQAACGGRFTLGLGPSHHWIVTEQLGLPYERPARLVRDYLEVLNAAFAGAGRVDVENDSYRVHSPLDVLDPAATAPPSILLAALAPVMLGLAGGQASGTILWMADERAIADHVAPRLAKAAEAAGRPAPRIVAGVPVALCAPGEVDAAREHAEQTLGHAELSPNYLRLLEQGDARGIGDVMAAGDEAAILDRLRRYRDAGVTDLGARVIPLGADLAARVESRRRTTEFLATLCPML</sequence>
<dbReference type="Pfam" id="PF00296">
    <property type="entry name" value="Bac_luciferase"/>
    <property type="match status" value="1"/>
</dbReference>
<dbReference type="PANTHER" id="PTHR43244">
    <property type="match status" value="1"/>
</dbReference>
<dbReference type="EMBL" id="FAOZ01000003">
    <property type="protein sequence ID" value="CUU54566.1"/>
    <property type="molecule type" value="Genomic_DNA"/>
</dbReference>
<reference evidence="4" key="1">
    <citation type="submission" date="2015-11" db="EMBL/GenBank/DDBJ databases">
        <authorList>
            <person name="Varghese N."/>
        </authorList>
    </citation>
    <scope>NUCLEOTIDE SEQUENCE [LARGE SCALE GENOMIC DNA]</scope>
    <source>
        <strain evidence="4">DSM 45899</strain>
    </source>
</reference>
<dbReference type="CDD" id="cd01097">
    <property type="entry name" value="Tetrahydromethanopterin_reductase"/>
    <property type="match status" value="1"/>
</dbReference>
<dbReference type="InterPro" id="IPR036661">
    <property type="entry name" value="Luciferase-like_sf"/>
</dbReference>
<evidence type="ECO:0000313" key="4">
    <source>
        <dbReference type="Proteomes" id="UP000198802"/>
    </source>
</evidence>
<dbReference type="Proteomes" id="UP000198802">
    <property type="component" value="Unassembled WGS sequence"/>
</dbReference>
<proteinExistence type="predicted"/>
<accession>A0A0S4QJ45</accession>
<dbReference type="InterPro" id="IPR019910">
    <property type="entry name" value="Lucif-like_OxRdtase_MSMEG_4879"/>
</dbReference>
<dbReference type="InterPro" id="IPR050564">
    <property type="entry name" value="F420-G6PD/mer"/>
</dbReference>
<keyword evidence="4" id="KW-1185">Reference proteome</keyword>
<organism evidence="3 4">
    <name type="scientific">Parafrankia irregularis</name>
    <dbReference type="NCBI Taxonomy" id="795642"/>
    <lineage>
        <taxon>Bacteria</taxon>
        <taxon>Bacillati</taxon>
        <taxon>Actinomycetota</taxon>
        <taxon>Actinomycetes</taxon>
        <taxon>Frankiales</taxon>
        <taxon>Frankiaceae</taxon>
        <taxon>Parafrankia</taxon>
    </lineage>
</organism>
<dbReference type="RefSeq" id="WP_091272217.1">
    <property type="nucleotide sequence ID" value="NZ_FAOZ01000003.1"/>
</dbReference>
<evidence type="ECO:0000256" key="1">
    <source>
        <dbReference type="ARBA" id="ARBA00023002"/>
    </source>
</evidence>
<evidence type="ECO:0000313" key="3">
    <source>
        <dbReference type="EMBL" id="CUU54566.1"/>
    </source>
</evidence>
<dbReference type="Gene3D" id="3.20.20.30">
    <property type="entry name" value="Luciferase-like domain"/>
    <property type="match status" value="1"/>
</dbReference>
<dbReference type="GO" id="GO:0016705">
    <property type="term" value="F:oxidoreductase activity, acting on paired donors, with incorporation or reduction of molecular oxygen"/>
    <property type="evidence" value="ECO:0007669"/>
    <property type="project" value="InterPro"/>
</dbReference>
<keyword evidence="1" id="KW-0560">Oxidoreductase</keyword>
<name>A0A0S4QJ45_9ACTN</name>
<dbReference type="SUPFAM" id="SSF51679">
    <property type="entry name" value="Bacterial luciferase-like"/>
    <property type="match status" value="1"/>
</dbReference>
<dbReference type="AlphaFoldDB" id="A0A0S4QJ45"/>
<gene>
    <name evidence="3" type="ORF">Ga0074812_10356</name>
</gene>
<dbReference type="NCBIfam" id="TIGR03564">
    <property type="entry name" value="F420_MSMEG_4879"/>
    <property type="match status" value="1"/>
</dbReference>
<dbReference type="PANTHER" id="PTHR43244:SF1">
    <property type="entry name" value="5,10-METHYLENETETRAHYDROMETHANOPTERIN REDUCTASE"/>
    <property type="match status" value="1"/>
</dbReference>
<feature type="domain" description="Luciferase-like" evidence="2">
    <location>
        <begin position="8"/>
        <end position="287"/>
    </location>
</feature>
<dbReference type="InterPro" id="IPR011251">
    <property type="entry name" value="Luciferase-like_dom"/>
</dbReference>
<evidence type="ECO:0000259" key="2">
    <source>
        <dbReference type="Pfam" id="PF00296"/>
    </source>
</evidence>